<feature type="signal peptide" evidence="1">
    <location>
        <begin position="1"/>
        <end position="30"/>
    </location>
</feature>
<organism evidence="2 3">
    <name type="scientific">Tanacetum coccineum</name>
    <dbReference type="NCBI Taxonomy" id="301880"/>
    <lineage>
        <taxon>Eukaryota</taxon>
        <taxon>Viridiplantae</taxon>
        <taxon>Streptophyta</taxon>
        <taxon>Embryophyta</taxon>
        <taxon>Tracheophyta</taxon>
        <taxon>Spermatophyta</taxon>
        <taxon>Magnoliopsida</taxon>
        <taxon>eudicotyledons</taxon>
        <taxon>Gunneridae</taxon>
        <taxon>Pentapetalae</taxon>
        <taxon>asterids</taxon>
        <taxon>campanulids</taxon>
        <taxon>Asterales</taxon>
        <taxon>Asteraceae</taxon>
        <taxon>Asteroideae</taxon>
        <taxon>Anthemideae</taxon>
        <taxon>Anthemidinae</taxon>
        <taxon>Tanacetum</taxon>
    </lineage>
</organism>
<keyword evidence="3" id="KW-1185">Reference proteome</keyword>
<reference evidence="2" key="2">
    <citation type="submission" date="2022-01" db="EMBL/GenBank/DDBJ databases">
        <authorList>
            <person name="Yamashiro T."/>
            <person name="Shiraishi A."/>
            <person name="Satake H."/>
            <person name="Nakayama K."/>
        </authorList>
    </citation>
    <scope>NUCLEOTIDE SEQUENCE</scope>
</reference>
<accession>A0ABQ5DJY2</accession>
<protein>
    <submittedName>
        <fullName evidence="2">Uncharacterized protein</fullName>
    </submittedName>
</protein>
<evidence type="ECO:0000256" key="1">
    <source>
        <dbReference type="SAM" id="SignalP"/>
    </source>
</evidence>
<dbReference type="EMBL" id="BQNB010015392">
    <property type="protein sequence ID" value="GJT39510.1"/>
    <property type="molecule type" value="Genomic_DNA"/>
</dbReference>
<reference evidence="2" key="1">
    <citation type="journal article" date="2022" name="Int. J. Mol. Sci.">
        <title>Draft Genome of Tanacetum Coccineum: Genomic Comparison of Closely Related Tanacetum-Family Plants.</title>
        <authorList>
            <person name="Yamashiro T."/>
            <person name="Shiraishi A."/>
            <person name="Nakayama K."/>
            <person name="Satake H."/>
        </authorList>
    </citation>
    <scope>NUCLEOTIDE SEQUENCE</scope>
</reference>
<evidence type="ECO:0000313" key="2">
    <source>
        <dbReference type="EMBL" id="GJT39510.1"/>
    </source>
</evidence>
<proteinExistence type="predicted"/>
<dbReference type="Proteomes" id="UP001151760">
    <property type="component" value="Unassembled WGS sequence"/>
</dbReference>
<evidence type="ECO:0000313" key="3">
    <source>
        <dbReference type="Proteomes" id="UP001151760"/>
    </source>
</evidence>
<comment type="caution">
    <text evidence="2">The sequence shown here is derived from an EMBL/GenBank/DDBJ whole genome shotgun (WGS) entry which is preliminary data.</text>
</comment>
<sequence length="147" mass="16591">MGFLIRGKIILFRRLCRVLILLQLWVVVDRREGQIRLLHRNCSSSKSSNSIIKDVEDDRSDIEDCGNVDDDPSEISDSHSIDGLQYVMLSFSLNFMKVGCATEETLPSFGADQFDEDDLKDAKETSGGISGIYMDMWLCQESREGSD</sequence>
<feature type="chain" id="PRO_5045395075" evidence="1">
    <location>
        <begin position="31"/>
        <end position="147"/>
    </location>
</feature>
<name>A0ABQ5DJY2_9ASTR</name>
<gene>
    <name evidence="2" type="ORF">Tco_0939375</name>
</gene>
<keyword evidence="1" id="KW-0732">Signal</keyword>